<dbReference type="InterPro" id="IPR013783">
    <property type="entry name" value="Ig-like_fold"/>
</dbReference>
<proteinExistence type="predicted"/>
<dbReference type="AlphaFoldDB" id="A0A4U1EBP7"/>
<dbReference type="PANTHER" id="PTHR23266">
    <property type="entry name" value="IMMUNOGLOBULIN HEAVY CHAIN"/>
    <property type="match status" value="1"/>
</dbReference>
<keyword evidence="1" id="KW-0391">Immunity</keyword>
<feature type="domain" description="Immunoglobulin V-set" evidence="4">
    <location>
        <begin position="13"/>
        <end position="92"/>
    </location>
</feature>
<accession>A0A4U1EBP7</accession>
<dbReference type="EMBL" id="RWIC01002868">
    <property type="protein sequence ID" value="TKC33522.1"/>
    <property type="molecule type" value="Genomic_DNA"/>
</dbReference>
<keyword evidence="2" id="KW-1064">Adaptive immunity</keyword>
<dbReference type="Gene3D" id="2.60.40.10">
    <property type="entry name" value="Immunoglobulins"/>
    <property type="match status" value="1"/>
</dbReference>
<gene>
    <name evidence="5" type="ORF">EI555_011488</name>
</gene>
<comment type="caution">
    <text evidence="5">The sequence shown here is derived from an EMBL/GenBank/DDBJ whole genome shotgun (WGS) entry which is preliminary data.</text>
</comment>
<dbReference type="InterPro" id="IPR050199">
    <property type="entry name" value="IgHV"/>
</dbReference>
<feature type="non-terminal residue" evidence="5">
    <location>
        <position position="212"/>
    </location>
</feature>
<keyword evidence="3" id="KW-1280">Immunoglobulin</keyword>
<dbReference type="GO" id="GO:0005576">
    <property type="term" value="C:extracellular region"/>
    <property type="evidence" value="ECO:0007669"/>
    <property type="project" value="UniProtKB-ARBA"/>
</dbReference>
<dbReference type="SUPFAM" id="SSF48726">
    <property type="entry name" value="Immunoglobulin"/>
    <property type="match status" value="1"/>
</dbReference>
<reference evidence="6" key="1">
    <citation type="journal article" date="2019" name="IScience">
        <title>Narwhal Genome Reveals Long-Term Low Genetic Diversity despite Current Large Abundance Size.</title>
        <authorList>
            <person name="Westbury M.V."/>
            <person name="Petersen B."/>
            <person name="Garde E."/>
            <person name="Heide-Jorgensen M.P."/>
            <person name="Lorenzen E.D."/>
        </authorList>
    </citation>
    <scope>NUCLEOTIDE SEQUENCE [LARGE SCALE GENOMIC DNA]</scope>
</reference>
<sequence length="212" mass="24053">HSLVHRKQAGQATGHVSSAGIHDHLSKNDYFVHKINGKGLEWVGNMWNDGDTYYNPTLKSRLSITRDTSKSQVYLSLSSQRTEDTAVYYCARDTGRGSQCEPRHKPPCTGARYHQGAHRTHQELKTTLRLTIIFNLSLKFVKLVNILRVHMRFLNSINCCSVFVDEAQLELRETKGLIQKGNPWTPVSTRVDEVPEDITLQGGQRPQELILT</sequence>
<dbReference type="GO" id="GO:0002250">
    <property type="term" value="P:adaptive immune response"/>
    <property type="evidence" value="ECO:0007669"/>
    <property type="project" value="UniProtKB-KW"/>
</dbReference>
<dbReference type="GO" id="GO:0019814">
    <property type="term" value="C:immunoglobulin complex"/>
    <property type="evidence" value="ECO:0007669"/>
    <property type="project" value="UniProtKB-KW"/>
</dbReference>
<organism evidence="5 6">
    <name type="scientific">Monodon monoceros</name>
    <name type="common">Narwhal</name>
    <name type="synonym">Ceratodon monodon</name>
    <dbReference type="NCBI Taxonomy" id="40151"/>
    <lineage>
        <taxon>Eukaryota</taxon>
        <taxon>Metazoa</taxon>
        <taxon>Chordata</taxon>
        <taxon>Craniata</taxon>
        <taxon>Vertebrata</taxon>
        <taxon>Euteleostomi</taxon>
        <taxon>Mammalia</taxon>
        <taxon>Eutheria</taxon>
        <taxon>Laurasiatheria</taxon>
        <taxon>Artiodactyla</taxon>
        <taxon>Whippomorpha</taxon>
        <taxon>Cetacea</taxon>
        <taxon>Odontoceti</taxon>
        <taxon>Monodontidae</taxon>
        <taxon>Monodon</taxon>
    </lineage>
</organism>
<dbReference type="SMART" id="SM00406">
    <property type="entry name" value="IGv"/>
    <property type="match status" value="1"/>
</dbReference>
<protein>
    <recommendedName>
        <fullName evidence="4">Immunoglobulin V-set domain-containing protein</fullName>
    </recommendedName>
</protein>
<evidence type="ECO:0000313" key="5">
    <source>
        <dbReference type="EMBL" id="TKC33522.1"/>
    </source>
</evidence>
<evidence type="ECO:0000313" key="6">
    <source>
        <dbReference type="Proteomes" id="UP000308365"/>
    </source>
</evidence>
<dbReference type="InterPro" id="IPR036179">
    <property type="entry name" value="Ig-like_dom_sf"/>
</dbReference>
<name>A0A4U1EBP7_MONMO</name>
<dbReference type="InterPro" id="IPR013106">
    <property type="entry name" value="Ig_V-set"/>
</dbReference>
<evidence type="ECO:0000256" key="1">
    <source>
        <dbReference type="ARBA" id="ARBA00022859"/>
    </source>
</evidence>
<evidence type="ECO:0000256" key="3">
    <source>
        <dbReference type="ARBA" id="ARBA00043265"/>
    </source>
</evidence>
<evidence type="ECO:0000256" key="2">
    <source>
        <dbReference type="ARBA" id="ARBA00023130"/>
    </source>
</evidence>
<feature type="non-terminal residue" evidence="5">
    <location>
        <position position="1"/>
    </location>
</feature>
<dbReference type="Proteomes" id="UP000308365">
    <property type="component" value="Unassembled WGS sequence"/>
</dbReference>
<evidence type="ECO:0000259" key="4">
    <source>
        <dbReference type="SMART" id="SM00406"/>
    </source>
</evidence>